<dbReference type="EMBL" id="JBEYBF010000002">
    <property type="protein sequence ID" value="MEU1950992.1"/>
    <property type="molecule type" value="Genomic_DNA"/>
</dbReference>
<name>A0ABV2WJE1_9NOCA</name>
<dbReference type="InterPro" id="IPR049450">
    <property type="entry name" value="ACOT8-like_C"/>
</dbReference>
<protein>
    <submittedName>
        <fullName evidence="6">Acyl-CoA thioesterase domain-containing protein</fullName>
    </submittedName>
</protein>
<dbReference type="PANTHER" id="PTHR11066">
    <property type="entry name" value="ACYL-COA THIOESTERASE"/>
    <property type="match status" value="1"/>
</dbReference>
<evidence type="ECO:0000259" key="4">
    <source>
        <dbReference type="Pfam" id="PF13622"/>
    </source>
</evidence>
<evidence type="ECO:0000256" key="1">
    <source>
        <dbReference type="ARBA" id="ARBA00006538"/>
    </source>
</evidence>
<feature type="domain" description="Acyl-CoA thioesterase-like C-terminal" evidence="5">
    <location>
        <begin position="159"/>
        <end position="284"/>
    </location>
</feature>
<proteinExistence type="inferred from homology"/>
<accession>A0ABV2WJE1</accession>
<feature type="region of interest" description="Disordered" evidence="3">
    <location>
        <begin position="129"/>
        <end position="149"/>
    </location>
</feature>
<dbReference type="CDD" id="cd03444">
    <property type="entry name" value="Thioesterase_II_repeat1"/>
    <property type="match status" value="1"/>
</dbReference>
<reference evidence="6 7" key="1">
    <citation type="submission" date="2024-06" db="EMBL/GenBank/DDBJ databases">
        <title>The Natural Products Discovery Center: Release of the First 8490 Sequenced Strains for Exploring Actinobacteria Biosynthetic Diversity.</title>
        <authorList>
            <person name="Kalkreuter E."/>
            <person name="Kautsar S.A."/>
            <person name="Yang D."/>
            <person name="Bader C.D."/>
            <person name="Teijaro C.N."/>
            <person name="Fluegel L."/>
            <person name="Davis C.M."/>
            <person name="Simpson J.R."/>
            <person name="Lauterbach L."/>
            <person name="Steele A.D."/>
            <person name="Gui C."/>
            <person name="Meng S."/>
            <person name="Li G."/>
            <person name="Viehrig K."/>
            <person name="Ye F."/>
            <person name="Su P."/>
            <person name="Kiefer A.F."/>
            <person name="Nichols A."/>
            <person name="Cepeda A.J."/>
            <person name="Yan W."/>
            <person name="Fan B."/>
            <person name="Jiang Y."/>
            <person name="Adhikari A."/>
            <person name="Zheng C.-J."/>
            <person name="Schuster L."/>
            <person name="Cowan T.M."/>
            <person name="Smanski M.J."/>
            <person name="Chevrette M.G."/>
            <person name="De Carvalho L.P.S."/>
            <person name="Shen B."/>
        </authorList>
    </citation>
    <scope>NUCLEOTIDE SEQUENCE [LARGE SCALE GENOMIC DNA]</scope>
    <source>
        <strain evidence="6 7">NPDC019708</strain>
    </source>
</reference>
<dbReference type="Pfam" id="PF20789">
    <property type="entry name" value="4HBT_3C"/>
    <property type="match status" value="1"/>
</dbReference>
<evidence type="ECO:0000313" key="6">
    <source>
        <dbReference type="EMBL" id="MEU1950992.1"/>
    </source>
</evidence>
<dbReference type="InterPro" id="IPR049449">
    <property type="entry name" value="TesB_ACOT8-like_N"/>
</dbReference>
<keyword evidence="2" id="KW-0378">Hydrolase</keyword>
<comment type="caution">
    <text evidence="6">The sequence shown here is derived from an EMBL/GenBank/DDBJ whole genome shotgun (WGS) entry which is preliminary data.</text>
</comment>
<dbReference type="InterPro" id="IPR029069">
    <property type="entry name" value="HotDog_dom_sf"/>
</dbReference>
<organism evidence="6 7">
    <name type="scientific">Nocardia rhamnosiphila</name>
    <dbReference type="NCBI Taxonomy" id="426716"/>
    <lineage>
        <taxon>Bacteria</taxon>
        <taxon>Bacillati</taxon>
        <taxon>Actinomycetota</taxon>
        <taxon>Actinomycetes</taxon>
        <taxon>Mycobacteriales</taxon>
        <taxon>Nocardiaceae</taxon>
        <taxon>Nocardia</taxon>
    </lineage>
</organism>
<gene>
    <name evidence="6" type="ORF">ABZ510_03955</name>
</gene>
<sequence length="301" mass="31772">MSADPAGSAGTDARESSMARMIEIFDIRADPADPVRFRGDSDGGSRSVVDGSQILGQSIVAASRTLPGRTVRTAHALFVSAADPDVPLEFTVTPIRAGRSVASATVGVWQGAKIRTHCTVLLDAPQPDLVRRDTPAGPQAAGPETAGPEASLALPGREVRIIGCADINDPDEVGPPVVDAWLRYDEVPESDELRRAMLAHFTGHLGISTALRPYPGLGTAQAHHTLSTAPLGIGITFHDPVRWDGWLRYHHEATFVGAGTAHIRGQISTRAGSLIGSFTQDAMIRAFDTGSVREIPGAARL</sequence>
<feature type="domain" description="Acyl-CoA thioesterase-like N-terminal HotDog" evidence="4">
    <location>
        <begin position="51"/>
        <end position="120"/>
    </location>
</feature>
<evidence type="ECO:0000259" key="5">
    <source>
        <dbReference type="Pfam" id="PF20789"/>
    </source>
</evidence>
<dbReference type="PANTHER" id="PTHR11066:SF34">
    <property type="entry name" value="ACYL-COENZYME A THIOESTERASE 8"/>
    <property type="match status" value="1"/>
</dbReference>
<evidence type="ECO:0000256" key="3">
    <source>
        <dbReference type="SAM" id="MobiDB-lite"/>
    </source>
</evidence>
<dbReference type="Proteomes" id="UP001550628">
    <property type="component" value="Unassembled WGS sequence"/>
</dbReference>
<dbReference type="InterPro" id="IPR003703">
    <property type="entry name" value="Acyl_CoA_thio"/>
</dbReference>
<dbReference type="RefSeq" id="WP_356954891.1">
    <property type="nucleotide sequence ID" value="NZ_JBEYBD010000003.1"/>
</dbReference>
<dbReference type="CDD" id="cd03445">
    <property type="entry name" value="Thioesterase_II_repeat2"/>
    <property type="match status" value="1"/>
</dbReference>
<keyword evidence="7" id="KW-1185">Reference proteome</keyword>
<dbReference type="Gene3D" id="2.40.160.210">
    <property type="entry name" value="Acyl-CoA thioesterase, double hotdog domain"/>
    <property type="match status" value="1"/>
</dbReference>
<comment type="similarity">
    <text evidence="1">Belongs to the C/M/P thioester hydrolase family.</text>
</comment>
<dbReference type="Pfam" id="PF13622">
    <property type="entry name" value="4HBT_3"/>
    <property type="match status" value="1"/>
</dbReference>
<evidence type="ECO:0000313" key="7">
    <source>
        <dbReference type="Proteomes" id="UP001550628"/>
    </source>
</evidence>
<dbReference type="InterPro" id="IPR042171">
    <property type="entry name" value="Acyl-CoA_hotdog"/>
</dbReference>
<evidence type="ECO:0000256" key="2">
    <source>
        <dbReference type="ARBA" id="ARBA00022801"/>
    </source>
</evidence>
<dbReference type="SUPFAM" id="SSF54637">
    <property type="entry name" value="Thioesterase/thiol ester dehydrase-isomerase"/>
    <property type="match status" value="2"/>
</dbReference>